<comment type="caution">
    <text evidence="2">The sequence shown here is derived from an EMBL/GenBank/DDBJ whole genome shotgun (WGS) entry which is preliminary data.</text>
</comment>
<dbReference type="RefSeq" id="WP_006705893.1">
    <property type="nucleotide sequence ID" value="NZ_AGCA01000050.1"/>
</dbReference>
<dbReference type="Proteomes" id="UP000004116">
    <property type="component" value="Unassembled WGS sequence"/>
</dbReference>
<evidence type="ECO:0000313" key="2">
    <source>
        <dbReference type="EMBL" id="EGY29758.1"/>
    </source>
</evidence>
<feature type="region of interest" description="Disordered" evidence="1">
    <location>
        <begin position="1"/>
        <end position="32"/>
    </location>
</feature>
<protein>
    <submittedName>
        <fullName evidence="2">Uncharacterized protein</fullName>
    </submittedName>
</protein>
<keyword evidence="3" id="KW-1185">Reference proteome</keyword>
<accession>G2GWX4</accession>
<evidence type="ECO:0000256" key="1">
    <source>
        <dbReference type="SAM" id="MobiDB-lite"/>
    </source>
</evidence>
<gene>
    <name evidence="2" type="ORF">Rin_00002610</name>
</gene>
<organism evidence="2 3">
    <name type="scientific">Candidatus Regiella insecticola 5.15</name>
    <dbReference type="NCBI Taxonomy" id="1005043"/>
    <lineage>
        <taxon>Bacteria</taxon>
        <taxon>Pseudomonadati</taxon>
        <taxon>Pseudomonadota</taxon>
        <taxon>Gammaproteobacteria</taxon>
        <taxon>Enterobacterales</taxon>
        <taxon>Enterobacteriaceae</taxon>
        <taxon>aphid secondary symbionts</taxon>
        <taxon>Candidatus Regiella</taxon>
    </lineage>
</organism>
<reference evidence="2 3" key="1">
    <citation type="journal article" date="2012" name="Genome Res.">
        <title>Genomic basis of endosymbiont-conferred protection against an insect parasitoid.</title>
        <authorList>
            <person name="Hansen A.K."/>
            <person name="Vorburger C."/>
            <person name="Moran N.A."/>
        </authorList>
    </citation>
    <scope>NUCLEOTIDE SEQUENCE [LARGE SCALE GENOMIC DNA]</scope>
    <source>
        <strain evidence="3">R5.15</strain>
    </source>
</reference>
<dbReference type="EMBL" id="AGCA01000050">
    <property type="protein sequence ID" value="EGY29758.1"/>
    <property type="molecule type" value="Genomic_DNA"/>
</dbReference>
<proteinExistence type="predicted"/>
<sequence length="45" mass="5109">MNFELRPGGQGDRPMSVDMLRDSASTRSQRRRNLKGEGYIVLANK</sequence>
<evidence type="ECO:0000313" key="3">
    <source>
        <dbReference type="Proteomes" id="UP000004116"/>
    </source>
</evidence>
<dbReference type="AlphaFoldDB" id="G2GWX4"/>
<name>G2GWX4_9ENTR</name>